<dbReference type="PROSITE" id="PS50048">
    <property type="entry name" value="ZN2_CY6_FUNGAL_2"/>
    <property type="match status" value="1"/>
</dbReference>
<dbReference type="Pfam" id="PF00172">
    <property type="entry name" value="Zn_clus"/>
    <property type="match status" value="1"/>
</dbReference>
<evidence type="ECO:0000313" key="9">
    <source>
        <dbReference type="Proteomes" id="UP000613177"/>
    </source>
</evidence>
<reference evidence="8" key="1">
    <citation type="submission" date="2021-01" db="EMBL/GenBank/DDBJ databases">
        <title>Metabolic potential, ecology and presence of endohyphal bacteria is reflected in genomic diversity of Mucoromycotina.</title>
        <authorList>
            <person name="Muszewska A."/>
            <person name="Okrasinska A."/>
            <person name="Steczkiewicz K."/>
            <person name="Drgas O."/>
            <person name="Orlowska M."/>
            <person name="Perlinska-Lenart U."/>
            <person name="Aleksandrzak-Piekarczyk T."/>
            <person name="Szatraj K."/>
            <person name="Zielenkiewicz U."/>
            <person name="Pilsyk S."/>
            <person name="Malc E."/>
            <person name="Mieczkowski P."/>
            <person name="Kruszewska J.S."/>
            <person name="Biernat P."/>
            <person name="Pawlowska J."/>
        </authorList>
    </citation>
    <scope>NUCLEOTIDE SEQUENCE</scope>
    <source>
        <strain evidence="8">WA0000018081</strain>
    </source>
</reference>
<dbReference type="PANTHER" id="PTHR47540:SF2">
    <property type="entry name" value="ZN(II)2CYS6 TRANSCRIPTION FACTOR (EUROFUNG)"/>
    <property type="match status" value="1"/>
</dbReference>
<evidence type="ECO:0000256" key="6">
    <source>
        <dbReference type="SAM" id="MobiDB-lite"/>
    </source>
</evidence>
<dbReference type="PANTHER" id="PTHR47540">
    <property type="entry name" value="THIAMINE REPRESSIBLE GENES REGULATORY PROTEIN THI5"/>
    <property type="match status" value="1"/>
</dbReference>
<feature type="compositionally biased region" description="Basic and acidic residues" evidence="6">
    <location>
        <begin position="67"/>
        <end position="83"/>
    </location>
</feature>
<dbReference type="GO" id="GO:0008270">
    <property type="term" value="F:zinc ion binding"/>
    <property type="evidence" value="ECO:0007669"/>
    <property type="project" value="InterPro"/>
</dbReference>
<proteinExistence type="predicted"/>
<dbReference type="GO" id="GO:0005634">
    <property type="term" value="C:nucleus"/>
    <property type="evidence" value="ECO:0007669"/>
    <property type="project" value="UniProtKB-SubCell"/>
</dbReference>
<dbReference type="EMBL" id="JAEPRE010000106">
    <property type="protein sequence ID" value="KAG2232569.1"/>
    <property type="molecule type" value="Genomic_DNA"/>
</dbReference>
<feature type="compositionally biased region" description="Basic residues" evidence="6">
    <location>
        <begin position="55"/>
        <end position="66"/>
    </location>
</feature>
<evidence type="ECO:0000313" key="8">
    <source>
        <dbReference type="EMBL" id="KAG2232569.1"/>
    </source>
</evidence>
<evidence type="ECO:0000256" key="3">
    <source>
        <dbReference type="ARBA" id="ARBA00023125"/>
    </source>
</evidence>
<dbReference type="SUPFAM" id="SSF57701">
    <property type="entry name" value="Zn2/Cys6 DNA-binding domain"/>
    <property type="match status" value="1"/>
</dbReference>
<dbReference type="GO" id="GO:0000981">
    <property type="term" value="F:DNA-binding transcription factor activity, RNA polymerase II-specific"/>
    <property type="evidence" value="ECO:0007669"/>
    <property type="project" value="InterPro"/>
</dbReference>
<dbReference type="Proteomes" id="UP000613177">
    <property type="component" value="Unassembled WGS sequence"/>
</dbReference>
<dbReference type="GO" id="GO:0045944">
    <property type="term" value="P:positive regulation of transcription by RNA polymerase II"/>
    <property type="evidence" value="ECO:0007669"/>
    <property type="project" value="TreeGrafter"/>
</dbReference>
<keyword evidence="5" id="KW-0539">Nucleus</keyword>
<dbReference type="InterPro" id="IPR051711">
    <property type="entry name" value="Stress_Response_Reg"/>
</dbReference>
<evidence type="ECO:0000256" key="1">
    <source>
        <dbReference type="ARBA" id="ARBA00004123"/>
    </source>
</evidence>
<keyword evidence="2" id="KW-0805">Transcription regulation</keyword>
<protein>
    <recommendedName>
        <fullName evidence="7">Zn(2)-C6 fungal-type domain-containing protein</fullName>
    </recommendedName>
</protein>
<gene>
    <name evidence="8" type="ORF">INT48_009778</name>
</gene>
<evidence type="ECO:0000256" key="5">
    <source>
        <dbReference type="ARBA" id="ARBA00023242"/>
    </source>
</evidence>
<keyword evidence="9" id="KW-1185">Reference proteome</keyword>
<feature type="region of interest" description="Disordered" evidence="6">
    <location>
        <begin position="53"/>
        <end position="83"/>
    </location>
</feature>
<dbReference type="CDD" id="cd00067">
    <property type="entry name" value="GAL4"/>
    <property type="match status" value="1"/>
</dbReference>
<dbReference type="SMART" id="SM00066">
    <property type="entry name" value="GAL4"/>
    <property type="match status" value="1"/>
</dbReference>
<organism evidence="8 9">
    <name type="scientific">Thamnidium elegans</name>
    <dbReference type="NCBI Taxonomy" id="101142"/>
    <lineage>
        <taxon>Eukaryota</taxon>
        <taxon>Fungi</taxon>
        <taxon>Fungi incertae sedis</taxon>
        <taxon>Mucoromycota</taxon>
        <taxon>Mucoromycotina</taxon>
        <taxon>Mucoromycetes</taxon>
        <taxon>Mucorales</taxon>
        <taxon>Mucorineae</taxon>
        <taxon>Mucoraceae</taxon>
        <taxon>Thamnidium</taxon>
    </lineage>
</organism>
<dbReference type="GO" id="GO:0043565">
    <property type="term" value="F:sequence-specific DNA binding"/>
    <property type="evidence" value="ECO:0007669"/>
    <property type="project" value="TreeGrafter"/>
</dbReference>
<evidence type="ECO:0000256" key="4">
    <source>
        <dbReference type="ARBA" id="ARBA00023163"/>
    </source>
</evidence>
<dbReference type="Gene3D" id="4.10.240.10">
    <property type="entry name" value="Zn(2)-C6 fungal-type DNA-binding domain"/>
    <property type="match status" value="1"/>
</dbReference>
<name>A0A8H7VZ71_9FUNG</name>
<keyword evidence="3" id="KW-0238">DNA-binding</keyword>
<dbReference type="AlphaFoldDB" id="A0A8H7VZ71"/>
<evidence type="ECO:0000259" key="7">
    <source>
        <dbReference type="PROSITE" id="PS50048"/>
    </source>
</evidence>
<feature type="domain" description="Zn(2)-C6 fungal-type" evidence="7">
    <location>
        <begin position="22"/>
        <end position="48"/>
    </location>
</feature>
<dbReference type="InterPro" id="IPR036864">
    <property type="entry name" value="Zn2-C6_fun-type_DNA-bd_sf"/>
</dbReference>
<comment type="subcellular location">
    <subcellularLocation>
        <location evidence="1">Nucleus</location>
    </subcellularLocation>
</comment>
<dbReference type="InterPro" id="IPR001138">
    <property type="entry name" value="Zn2Cys6_DnaBD"/>
</dbReference>
<sequence length="168" mass="19154">MNTAKLVDGDKTRRKRLKVVSACGECRRKKTKCNGEKPCAGCLKAHVELHAPHTQNRRLPREKRKRHEQDEKDEKDEQGVTETKRLIRDDFGHGYQYNNKLQLAPIKIINNQQHSPGTPTIKNLLNEDDTTRWYPQTKSSAFFRMSSPRLPNEIINTNSATTAAGSSS</sequence>
<evidence type="ECO:0000256" key="2">
    <source>
        <dbReference type="ARBA" id="ARBA00023015"/>
    </source>
</evidence>
<keyword evidence="4" id="KW-0804">Transcription</keyword>
<comment type="caution">
    <text evidence="8">The sequence shown here is derived from an EMBL/GenBank/DDBJ whole genome shotgun (WGS) entry which is preliminary data.</text>
</comment>
<accession>A0A8H7VZ71</accession>